<protein>
    <recommendedName>
        <fullName evidence="5">Entericidin EcnA/B family protein</fullName>
    </recommendedName>
</protein>
<gene>
    <name evidence="3" type="ORF">SAMN05428998_104303</name>
</gene>
<evidence type="ECO:0008006" key="5">
    <source>
        <dbReference type="Google" id="ProtNLM"/>
    </source>
</evidence>
<keyword evidence="2" id="KW-0732">Signal</keyword>
<name>A0A1Y6BHW3_9PROT</name>
<dbReference type="EMBL" id="FWZX01000004">
    <property type="protein sequence ID" value="SMF10094.1"/>
    <property type="molecule type" value="Genomic_DNA"/>
</dbReference>
<dbReference type="STRING" id="560819.SAMN05428998_104303"/>
<evidence type="ECO:0000256" key="2">
    <source>
        <dbReference type="SAM" id="SignalP"/>
    </source>
</evidence>
<dbReference type="Proteomes" id="UP000192917">
    <property type="component" value="Unassembled WGS sequence"/>
</dbReference>
<dbReference type="PROSITE" id="PS51257">
    <property type="entry name" value="PROKAR_LIPOPROTEIN"/>
    <property type="match status" value="1"/>
</dbReference>
<reference evidence="3 4" key="1">
    <citation type="submission" date="2017-04" db="EMBL/GenBank/DDBJ databases">
        <authorList>
            <person name="Afonso C.L."/>
            <person name="Miller P.J."/>
            <person name="Scott M.A."/>
            <person name="Spackman E."/>
            <person name="Goraichik I."/>
            <person name="Dimitrov K.M."/>
            <person name="Suarez D.L."/>
            <person name="Swayne D.E."/>
        </authorList>
    </citation>
    <scope>NUCLEOTIDE SEQUENCE [LARGE SCALE GENOMIC DNA]</scope>
    <source>
        <strain evidence="3 4">USBA 355</strain>
    </source>
</reference>
<dbReference type="RefSeq" id="WP_085121994.1">
    <property type="nucleotide sequence ID" value="NZ_FWZX01000004.1"/>
</dbReference>
<feature type="compositionally biased region" description="Low complexity" evidence="1">
    <location>
        <begin position="42"/>
        <end position="55"/>
    </location>
</feature>
<evidence type="ECO:0000313" key="4">
    <source>
        <dbReference type="Proteomes" id="UP000192917"/>
    </source>
</evidence>
<proteinExistence type="predicted"/>
<feature type="signal peptide" evidence="2">
    <location>
        <begin position="1"/>
        <end position="23"/>
    </location>
</feature>
<organism evidence="3 4">
    <name type="scientific">Tistlia consotensis USBA 355</name>
    <dbReference type="NCBI Taxonomy" id="560819"/>
    <lineage>
        <taxon>Bacteria</taxon>
        <taxon>Pseudomonadati</taxon>
        <taxon>Pseudomonadota</taxon>
        <taxon>Alphaproteobacteria</taxon>
        <taxon>Rhodospirillales</taxon>
        <taxon>Rhodovibrionaceae</taxon>
        <taxon>Tistlia</taxon>
    </lineage>
</organism>
<evidence type="ECO:0000256" key="1">
    <source>
        <dbReference type="SAM" id="MobiDB-lite"/>
    </source>
</evidence>
<accession>A0A1Y6BHW3</accession>
<evidence type="ECO:0000313" key="3">
    <source>
        <dbReference type="EMBL" id="SMF10094.1"/>
    </source>
</evidence>
<dbReference type="AlphaFoldDB" id="A0A1Y6BHW3"/>
<feature type="region of interest" description="Disordered" evidence="1">
    <location>
        <begin position="32"/>
        <end position="62"/>
    </location>
</feature>
<feature type="compositionally biased region" description="Polar residues" evidence="1">
    <location>
        <begin position="32"/>
        <end position="41"/>
    </location>
</feature>
<feature type="chain" id="PRO_5013029002" description="Entericidin EcnA/B family protein" evidence="2">
    <location>
        <begin position="24"/>
        <end position="62"/>
    </location>
</feature>
<keyword evidence="4" id="KW-1185">Reference proteome</keyword>
<sequence>MAKLSTLVAAAAILAFAGTSALACEFHDKTAQSGQASGQVSTQTAQNPATTTTTAKTEDAAQ</sequence>